<feature type="domain" description="Pericentrin/AKAP-450 centrosomal targeting" evidence="8">
    <location>
        <begin position="3032"/>
        <end position="3110"/>
    </location>
</feature>
<feature type="coiled-coil region" evidence="6">
    <location>
        <begin position="886"/>
        <end position="917"/>
    </location>
</feature>
<feature type="coiled-coil region" evidence="6">
    <location>
        <begin position="1627"/>
        <end position="1654"/>
    </location>
</feature>
<keyword evidence="4 6" id="KW-0175">Coiled coil</keyword>
<dbReference type="GeneID" id="103126992"/>
<name>A0ABM3Y169_ERIEU</name>
<feature type="compositionally biased region" description="Basic and acidic residues" evidence="7">
    <location>
        <begin position="84"/>
        <end position="97"/>
    </location>
</feature>
<reference evidence="10" key="1">
    <citation type="submission" date="2025-08" db="UniProtKB">
        <authorList>
            <consortium name="RefSeq"/>
        </authorList>
    </citation>
    <scope>IDENTIFICATION</scope>
</reference>
<feature type="coiled-coil region" evidence="6">
    <location>
        <begin position="2822"/>
        <end position="2878"/>
    </location>
</feature>
<evidence type="ECO:0000256" key="5">
    <source>
        <dbReference type="ARBA" id="ARBA00023212"/>
    </source>
</evidence>
<feature type="compositionally biased region" description="Polar residues" evidence="7">
    <location>
        <begin position="2019"/>
        <end position="2031"/>
    </location>
</feature>
<gene>
    <name evidence="10" type="primary">PCNT</name>
</gene>
<dbReference type="Pfam" id="PF10495">
    <property type="entry name" value="PACT_coil_coil"/>
    <property type="match status" value="1"/>
</dbReference>
<dbReference type="RefSeq" id="XP_060054823.1">
    <property type="nucleotide sequence ID" value="XM_060198840.1"/>
</dbReference>
<feature type="coiled-coil region" evidence="6">
    <location>
        <begin position="2526"/>
        <end position="2567"/>
    </location>
</feature>
<feature type="coiled-coil region" evidence="6">
    <location>
        <begin position="579"/>
        <end position="652"/>
    </location>
</feature>
<feature type="compositionally biased region" description="Basic and acidic residues" evidence="7">
    <location>
        <begin position="2233"/>
        <end position="2253"/>
    </location>
</feature>
<feature type="region of interest" description="Disordered" evidence="7">
    <location>
        <begin position="2017"/>
        <end position="2096"/>
    </location>
</feature>
<feature type="coiled-coil region" evidence="6">
    <location>
        <begin position="1177"/>
        <end position="1222"/>
    </location>
</feature>
<feature type="compositionally biased region" description="Polar residues" evidence="7">
    <location>
        <begin position="3139"/>
        <end position="3148"/>
    </location>
</feature>
<protein>
    <submittedName>
        <fullName evidence="10">Pericentrin isoform X1</fullName>
    </submittedName>
</protein>
<feature type="region of interest" description="Disordered" evidence="7">
    <location>
        <begin position="3124"/>
        <end position="3214"/>
    </location>
</feature>
<feature type="region of interest" description="Disordered" evidence="7">
    <location>
        <begin position="1853"/>
        <end position="1910"/>
    </location>
</feature>
<evidence type="ECO:0000256" key="4">
    <source>
        <dbReference type="ARBA" id="ARBA00023054"/>
    </source>
</evidence>
<feature type="coiled-coil region" evidence="6">
    <location>
        <begin position="391"/>
        <end position="451"/>
    </location>
</feature>
<dbReference type="PANTHER" id="PTHR44981">
    <property type="entry name" value="PERICENTRIN-LIKE PROTEIN, ISOFORM F"/>
    <property type="match status" value="1"/>
</dbReference>
<feature type="compositionally biased region" description="Basic and acidic residues" evidence="7">
    <location>
        <begin position="3173"/>
        <end position="3192"/>
    </location>
</feature>
<evidence type="ECO:0000313" key="10">
    <source>
        <dbReference type="RefSeq" id="XP_060054823.1"/>
    </source>
</evidence>
<proteinExistence type="predicted"/>
<accession>A0ABM3Y169</accession>
<feature type="region of interest" description="Disordered" evidence="7">
    <location>
        <begin position="2749"/>
        <end position="2810"/>
    </location>
</feature>
<feature type="region of interest" description="Disordered" evidence="7">
    <location>
        <begin position="2993"/>
        <end position="3018"/>
    </location>
</feature>
<evidence type="ECO:0000313" key="9">
    <source>
        <dbReference type="Proteomes" id="UP001652624"/>
    </source>
</evidence>
<feature type="compositionally biased region" description="Basic and acidic residues" evidence="7">
    <location>
        <begin position="2762"/>
        <end position="2780"/>
    </location>
</feature>
<feature type="compositionally biased region" description="Basic and acidic residues" evidence="7">
    <location>
        <begin position="1487"/>
        <end position="1499"/>
    </location>
</feature>
<evidence type="ECO:0000256" key="6">
    <source>
        <dbReference type="SAM" id="Coils"/>
    </source>
</evidence>
<feature type="coiled-coil region" evidence="6">
    <location>
        <begin position="993"/>
        <end position="1034"/>
    </location>
</feature>
<organism evidence="9 10">
    <name type="scientific">Erinaceus europaeus</name>
    <name type="common">Western European hedgehog</name>
    <dbReference type="NCBI Taxonomy" id="9365"/>
    <lineage>
        <taxon>Eukaryota</taxon>
        <taxon>Metazoa</taxon>
        <taxon>Chordata</taxon>
        <taxon>Craniata</taxon>
        <taxon>Vertebrata</taxon>
        <taxon>Euteleostomi</taxon>
        <taxon>Mammalia</taxon>
        <taxon>Eutheria</taxon>
        <taxon>Laurasiatheria</taxon>
        <taxon>Eulipotyphla</taxon>
        <taxon>Erinaceidae</taxon>
        <taxon>Erinaceinae</taxon>
        <taxon>Erinaceus</taxon>
    </lineage>
</organism>
<dbReference type="InterPro" id="IPR019528">
    <property type="entry name" value="PACT_domain"/>
</dbReference>
<dbReference type="PANTHER" id="PTHR44981:SF3">
    <property type="entry name" value="PERICENTRIN"/>
    <property type="match status" value="1"/>
</dbReference>
<feature type="region of interest" description="Disordered" evidence="7">
    <location>
        <begin position="1471"/>
        <end position="1499"/>
    </location>
</feature>
<feature type="coiled-coil region" evidence="6">
    <location>
        <begin position="1728"/>
        <end position="1769"/>
    </location>
</feature>
<keyword evidence="2" id="KW-0963">Cytoplasm</keyword>
<feature type="coiled-coil region" evidence="6">
    <location>
        <begin position="191"/>
        <end position="242"/>
    </location>
</feature>
<keyword evidence="9" id="KW-1185">Reference proteome</keyword>
<feature type="coiled-coil region" evidence="6">
    <location>
        <begin position="692"/>
        <end position="728"/>
    </location>
</feature>
<evidence type="ECO:0000256" key="3">
    <source>
        <dbReference type="ARBA" id="ARBA00022553"/>
    </source>
</evidence>
<feature type="compositionally biased region" description="Polar residues" evidence="7">
    <location>
        <begin position="949"/>
        <end position="963"/>
    </location>
</feature>
<dbReference type="Proteomes" id="UP001652624">
    <property type="component" value="Chromosome 9"/>
</dbReference>
<feature type="region of interest" description="Disordered" evidence="7">
    <location>
        <begin position="1"/>
        <end position="134"/>
    </location>
</feature>
<keyword evidence="3" id="KW-0597">Phosphoprotein</keyword>
<feature type="compositionally biased region" description="Low complexity" evidence="7">
    <location>
        <begin position="55"/>
        <end position="68"/>
    </location>
</feature>
<feature type="region of interest" description="Disordered" evidence="7">
    <location>
        <begin position="2219"/>
        <end position="2271"/>
    </location>
</feature>
<evidence type="ECO:0000256" key="7">
    <source>
        <dbReference type="SAM" id="MobiDB-lite"/>
    </source>
</evidence>
<keyword evidence="5" id="KW-0206">Cytoskeleton</keyword>
<evidence type="ECO:0000256" key="2">
    <source>
        <dbReference type="ARBA" id="ARBA00022490"/>
    </source>
</evidence>
<feature type="coiled-coil region" evidence="6">
    <location>
        <begin position="277"/>
        <end position="362"/>
    </location>
</feature>
<dbReference type="InterPro" id="IPR028745">
    <property type="entry name" value="AKAP9/Pericentrin"/>
</dbReference>
<sequence length="3214" mass="360404">MDEDEQRRRKVEAGRAKLAQFRQRKAKGDGANPKKKTAKRKSEAVPAPVPEEEGTVAAGAPRAAGGASPSPPLSGVPAGPAAPRDLEQLQTKREAKCQEQAVAASQDQEQECELAAAEVGGSQSEGDKHPRAQPLPPLELEALRLSLSNMHTAQLELTQANLQREKETALVELRDMLNGRHAQELALAQNRQQLELQLEREQHAREREELALRCGQEAAELKEKLQSEMEKSAQEIAALKRDWETERDLCLENLRRELSAKHQLELEKLQSQLSRELAAQKAELEKIFQAKDQAESALQTLEAQHDAAVQKLREDLLAERCQHLQDLELRFREQEEAKQRELEELQASYEELKAQSREEIRRLWAQLASAGGSGQVSSEVQEQLLAPESHKEELEHLKRDFAQQRQREKTEHESELEELRIYFENKLRDAEKSYQEDLVLLQQRLQEVKDDSLLESGEIGSSGMFLEEAAGDEGREHMDRLSLQLEPCEESPRYLHTELEDGRWRHLTAQKPSLEVTQVPAVEEAQVSVGEQCLGPSESSQAPTPSGPARLCLRCARDTALDVEAEVAARVLGLETEHKVKLSLLRTELKEEIDLLKIENRNLHEKLQYEIRLREDLVKAKLELAEDHQEELKRAQERIQNMRQEFREKEAEWTAATEDGERKAEEKLTHLLLELRERAESEKQSVVSKFQLREEEMRQLQAQQAAQILELEASLLEQQGRLRQLELADEAAPCGRCGREPADSMGATDPAQELATLRLKEDCALQLMLAQNRFLEERKKITEKFSAEQDASLREAQEKHASELKLLQEQHQQHVRALTLELEVKHRAEVEELRAAWESEQRALSDARVSELQMRHAAEVGALETQHLSTLDSLEACYVSAAQAVRDEHRQALELLRADLEGQLQKTEAAHQLLLTQELERLQLKHEDELRAVKDGLGAARSPMPPESLLSTAPQAGSENSAASHVKEETLRLELERAQSLHQHEKEAWSVQLQEKACHIQQLKDQIVSLRHELEERHLELETLQQRRERENQEGTALISMLRADADLALGERRALEDALKRLLGLFGEQLKAAVALRSRISERVGLCLEDGSPPPVQLGDQDPCAGPALSEPWPGAAPPEPDGVVPECSDLSSVGDISSHICESFMSPDSTLEWEPPVRRVFQSLDLAVDALLEMVLDSTRQLEEARQTHARFEKEFSCKNEETARLVQKHQELLRHLDEESAASARLTRELHAARGVVEGFKEEQASLREALDRKEMAEQGLVAELEGLQGRLQQEAQRAAALLEENATLLSQREMAAAAAQDREEALQQEVASLSQQQLEARRQSEKDRAALLSQMRVLEADLEEQLGQQQACARQDAELAELRQQMESLDKHLRSQRQFMDEQAVEREHEREDFQQEIRRLEEQLRQAARPQPRGPSDSKRAPLDEEAESLQEKLREKIDELSEMALKRELAERKVLQQEEELRRLEEAGSASRRAAGQLQEQLEKQGRELRSLQQDKDALQEQQMGHLLLVSTLQSRLDEARCPLPATGSHPEDADAQLEMVQQVLLQRESEVLRLTEELEQVKADLVCRGEEVLRLTEELEQAFLQSKEKETLGVSEQLQAQPDGEGGAPVEEVPHRSSEIKELKSIIETLQEKQGQLQRERAEEVERLHEVIERLQGELGLLGSRRQDTGDGPTESLQSELDGVAGMGGGAPVGELQAALAARESLSRLLAEQERGHGQALAALQQRLRAAEEAASHTLAELAQLEERAARREAEAQGMAARLRECEARVLERDQEVAALSRRGLAQSTRLEAVLVAFARLRLALEQQPPGEPPELQRLRTQCLRLSRQLKALNLRFLRCQTELGWPKPQGPSSHPHREDPSLAPGSQGDTTSGDRDSEQDEGSVRPSSSSCDRGGLAQSPDEDDLLLVKAPESWDKPGFHTADSVLSVLSVCQRQLEAELLRLKNQTPLSVEDVEGVHRAGSRKGKETPLEACQLQKVDLTAQVEQLQEKLNHLACCMNFPAVEAEGFPCQQPSESAPGQESGPSGRCSDAQGSDTAEDRISWGLLDTPGTQDSLLRRGKPSIPTEDGAAVLGGSSPSPTPERGSPLCLAPGRTADPLKSALRTMDLSSWSSPEVVRKDSTLETLAGLPLTPCSDAPSQHSLDVSLWDQKATARPHASQPGLLCSLSGSAAGHALCWPESPWAADRDSATEVHAQQTSVEKDVEDFIITSLDSQEKSRSPPPALEGKDDGGGEKSDGSGCREKLTEGSTSLQGPTAGPAVPPVSSRRFCQSLGAMKGKELYPKQVKALLQMVCNESHQILALSEYRGLPSTLSKGEPNTPLECFPREGLGQLEVAPALRGPLTPAPPQGEQEPPGLCPDWRGEFLQMVQEAFEKQRETLRTELQSQPQGRPELGPCSSLWERLERLACEQGDLREKSPVSLQGPDRNSLLLEVQALRAQLRLTHLQNQEKLQQLCTALTSAEARGNRQEHQLRRQVELLAYKVEQEKCIASGLQKTLSEEQEKASGTQRLLAAEQSVVRDLRAELGQCRQENERLLASLSDVQKEVLQLRSLLDCKEQDLRAALRELEAGRGQEEALQGQLEEERLRHLQREGQSTKALEELQSSLNKQLAQSDRLRVALKHEQMARDNLQKELRIEASRCEALLAQEQAQLAELQRSLEAERGRGRELSEALQHERLLSRRAQEACAHQEGQAQRALLRELQDEQARVRELQASLEKAQQQAMRTQQRLEAEVRSRCEELQKEKEVSAAAEAPRARTPESSRSSQGERARAELAQLPQRPRECEAHKAPRSRAQQCRVDKDSWQQWQRDKEKLRELELQRQRDQHKVRQLQRAVRELEAQEAARPCLPAEQIQQQQRGLEEARQQLLCAAVLLSSFVSQTLDRTISDWTSSNEKAVASLLHTLEELKAELSTTSPSLQKDSAGLPLQLMDVVLKDNECLRQALGMAAQEKAELSRAVCRLEKTLKHHLLRGCALSKPDRSAWKQDRSALPCSPRHTESGLSPAAASKETGSGHIRMEKLYLHYLRAESFRKALVYQKKYLLLLIGGFQDSEQETLSMIAHLGVFPSKADRKAAVSRPLTRFRTAVRVVVAILRLRFLVKKWQEVDRKGALGRPALLVPRQQQARREASESPPTRDSSSGHSRDPVSKTSPRRRQRSSPSPHSRSSQDPEHSLTEYIHHLEKIQQRLGGLPPDSTSKKYCHQKNKQ</sequence>
<comment type="subcellular location">
    <subcellularLocation>
        <location evidence="1">Cytoplasm</location>
        <location evidence="1">Cytoskeleton</location>
        <location evidence="1">Microtubule organizing center</location>
        <location evidence="1">Centrosome</location>
    </subcellularLocation>
</comment>
<evidence type="ECO:0000256" key="1">
    <source>
        <dbReference type="ARBA" id="ARBA00004300"/>
    </source>
</evidence>
<evidence type="ECO:0000259" key="8">
    <source>
        <dbReference type="Pfam" id="PF10495"/>
    </source>
</evidence>
<feature type="region of interest" description="Disordered" evidence="7">
    <location>
        <begin position="1409"/>
        <end position="1436"/>
    </location>
</feature>
<feature type="compositionally biased region" description="Basic and acidic residues" evidence="7">
    <location>
        <begin position="1"/>
        <end position="15"/>
    </location>
</feature>
<feature type="region of interest" description="Disordered" evidence="7">
    <location>
        <begin position="937"/>
        <end position="966"/>
    </location>
</feature>